<evidence type="ECO:0000313" key="4">
    <source>
        <dbReference type="Proteomes" id="UP000039021"/>
    </source>
</evidence>
<sequence>MRSTGDCRCGLVVRPVRRCSAVTSASTMRATEVLPLVPAIWIDG</sequence>
<accession>A0A655IXQ4</accession>
<dbReference type="EMBL" id="CSBK01001188">
    <property type="protein sequence ID" value="COY40561.1"/>
    <property type="molecule type" value="Genomic_DNA"/>
</dbReference>
<dbReference type="Proteomes" id="UP000039021">
    <property type="component" value="Unassembled WGS sequence"/>
</dbReference>
<reference evidence="3" key="1">
    <citation type="submission" date="2015-03" db="EMBL/GenBank/DDBJ databases">
        <authorList>
            <consortium name="Pathogen Informatics"/>
            <person name="Murphy D."/>
        </authorList>
    </citation>
    <scope>NUCLEOTIDE SEQUENCE</scope>
    <source>
        <strain evidence="3">N09902308</strain>
    </source>
</reference>
<evidence type="ECO:0000313" key="6">
    <source>
        <dbReference type="Proteomes" id="UP000046680"/>
    </source>
</evidence>
<protein>
    <submittedName>
        <fullName evidence="2">Uncharacterized protein</fullName>
    </submittedName>
</protein>
<dbReference type="EMBL" id="CGCX01000962">
    <property type="protein sequence ID" value="CFR86293.1"/>
    <property type="molecule type" value="Genomic_DNA"/>
</dbReference>
<evidence type="ECO:0000313" key="3">
    <source>
        <dbReference type="EMBL" id="COY40561.1"/>
    </source>
</evidence>
<reference evidence="4 5" key="2">
    <citation type="submission" date="2015-03" db="EMBL/GenBank/DDBJ databases">
        <authorList>
            <consortium name="Pathogen Informatics"/>
        </authorList>
    </citation>
    <scope>NUCLEOTIDE SEQUENCE [LARGE SCALE GENOMIC DNA]</scope>
    <source>
        <strain evidence="1 6">C09601061</strain>
        <strain evidence="2 5">M09401471</strain>
        <strain evidence="4">N09902308</strain>
    </source>
</reference>
<proteinExistence type="predicted"/>
<name>A0A655IXQ4_MYCTX</name>
<dbReference type="AlphaFoldDB" id="A0A655IXQ4"/>
<organism evidence="2 5">
    <name type="scientific">Mycobacterium tuberculosis</name>
    <dbReference type="NCBI Taxonomy" id="1773"/>
    <lineage>
        <taxon>Bacteria</taxon>
        <taxon>Bacillati</taxon>
        <taxon>Actinomycetota</taxon>
        <taxon>Actinomycetes</taxon>
        <taxon>Mycobacteriales</taxon>
        <taxon>Mycobacteriaceae</taxon>
        <taxon>Mycobacterium</taxon>
        <taxon>Mycobacterium tuberculosis complex</taxon>
    </lineage>
</organism>
<evidence type="ECO:0000313" key="2">
    <source>
        <dbReference type="EMBL" id="COW23930.1"/>
    </source>
</evidence>
<dbReference type="Proteomes" id="UP000046680">
    <property type="component" value="Unassembled WGS sequence"/>
</dbReference>
<gene>
    <name evidence="1" type="ORF">ERS007657_02478</name>
    <name evidence="2" type="ORF">ERS007720_02104</name>
    <name evidence="3" type="ORF">ERS007739_02558</name>
</gene>
<evidence type="ECO:0000313" key="5">
    <source>
        <dbReference type="Proteomes" id="UP000044938"/>
    </source>
</evidence>
<dbReference type="Proteomes" id="UP000044938">
    <property type="component" value="Unassembled WGS sequence"/>
</dbReference>
<dbReference type="EMBL" id="CSAJ01000249">
    <property type="protein sequence ID" value="COW23930.1"/>
    <property type="molecule type" value="Genomic_DNA"/>
</dbReference>
<evidence type="ECO:0000313" key="1">
    <source>
        <dbReference type="EMBL" id="CFR86293.1"/>
    </source>
</evidence>